<dbReference type="Proteomes" id="UP000032289">
    <property type="component" value="Unassembled WGS sequence"/>
</dbReference>
<name>A0A0D1JWP0_9LACO</name>
<dbReference type="EMBL" id="JWHT01000004">
    <property type="protein sequence ID" value="KIU25633.1"/>
    <property type="molecule type" value="Genomic_DNA"/>
</dbReference>
<gene>
    <name evidence="1" type="ORF">ab3b_00100</name>
    <name evidence="2" type="ORF">FO435_00225</name>
</gene>
<comment type="caution">
    <text evidence="1">The sequence shown here is derived from an EMBL/GenBank/DDBJ whole genome shotgun (WGS) entry which is preliminary data.</text>
</comment>
<reference evidence="1 3" key="1">
    <citation type="journal article" date="2015" name="Microbiology (Mosc.)">
        <title>Genomics of the Weissella cibaria species with an examination of its metabolic traits.</title>
        <authorList>
            <person name="Lynch K.M."/>
            <person name="Lucid A."/>
            <person name="Arendt E.K."/>
            <person name="Sleator R.D."/>
            <person name="Lucey B."/>
            <person name="Coffey A."/>
        </authorList>
    </citation>
    <scope>NUCLEOTIDE SEQUENCE [LARGE SCALE GENOMIC DNA]</scope>
    <source>
        <strain evidence="1 3">AB3b</strain>
    </source>
</reference>
<sequence length="319" mass="35612">MQFSADTVQLVDQVNRVYPGSVVLRGSGEATGVLTHDQVTTDMLGTRLMVEVTDATAPDYSATKELLMMMLTLSGYPQIYFQLKSDNVELTDQLMVMATYLYQPAMRTIIYKEQAKHGLLTDDVVAAFAKGVMTTLTKEADGDRSEAALRVLTLLDAQVFMNAVTGETATYTDTFAEAFPEAWAAAQKIVTAMKIEGIKDPFTVHRAVVAAFKHFDEQMAAWDLPELHANEFATLTPVLSERQLRLPLAQVYDIKHTDMIDRNTEKTAYVGLNKTDEQNSFVISAPEENQPTFFKELYKTSVREVLEQIGQPFVVRQAD</sequence>
<reference evidence="2 4" key="2">
    <citation type="submission" date="2019-07" db="EMBL/GenBank/DDBJ databases">
        <title>Genome sequence of Weissella cibaria GK1.</title>
        <authorList>
            <person name="Choi H.-J."/>
        </authorList>
    </citation>
    <scope>NUCLEOTIDE SEQUENCE [LARGE SCALE GENOMIC DNA]</scope>
    <source>
        <strain evidence="2 4">GK1</strain>
    </source>
</reference>
<accession>A0A0D1JWP0</accession>
<evidence type="ECO:0000313" key="1">
    <source>
        <dbReference type="EMBL" id="KIU25633.1"/>
    </source>
</evidence>
<dbReference type="AlphaFoldDB" id="A0A0D1JWP0"/>
<dbReference type="EMBL" id="VNHC01000002">
    <property type="protein sequence ID" value="TVV26456.1"/>
    <property type="molecule type" value="Genomic_DNA"/>
</dbReference>
<organism evidence="1 3">
    <name type="scientific">Weissella cibaria</name>
    <dbReference type="NCBI Taxonomy" id="137591"/>
    <lineage>
        <taxon>Bacteria</taxon>
        <taxon>Bacillati</taxon>
        <taxon>Bacillota</taxon>
        <taxon>Bacilli</taxon>
        <taxon>Lactobacillales</taxon>
        <taxon>Lactobacillaceae</taxon>
        <taxon>Weissella</taxon>
    </lineage>
</organism>
<evidence type="ECO:0000313" key="2">
    <source>
        <dbReference type="EMBL" id="TVV26456.1"/>
    </source>
</evidence>
<evidence type="ECO:0000313" key="4">
    <source>
        <dbReference type="Proteomes" id="UP000320012"/>
    </source>
</evidence>
<evidence type="ECO:0000313" key="3">
    <source>
        <dbReference type="Proteomes" id="UP000032289"/>
    </source>
</evidence>
<dbReference type="Proteomes" id="UP000320012">
    <property type="component" value="Unassembled WGS sequence"/>
</dbReference>
<dbReference type="RefSeq" id="WP_043940498.1">
    <property type="nucleotide sequence ID" value="NZ_CP041193.1"/>
</dbReference>
<protein>
    <submittedName>
        <fullName evidence="2">IpaB/EvcA family protein</fullName>
    </submittedName>
</protein>
<proteinExistence type="predicted"/>
<dbReference type="PATRIC" id="fig|137591.24.peg.103"/>